<sequence>MSSWKKVSPVTAETPLATFRITSSRRRRSTSSFSSSAFSARTSAVARRTR</sequence>
<evidence type="ECO:0000313" key="2">
    <source>
        <dbReference type="EMBL" id="MBK8573730.1"/>
    </source>
</evidence>
<dbReference type="Proteomes" id="UP000709959">
    <property type="component" value="Unassembled WGS sequence"/>
</dbReference>
<gene>
    <name evidence="2" type="ORF">IPN91_14170</name>
</gene>
<evidence type="ECO:0000256" key="1">
    <source>
        <dbReference type="SAM" id="MobiDB-lite"/>
    </source>
</evidence>
<reference evidence="2 3" key="1">
    <citation type="submission" date="2020-10" db="EMBL/GenBank/DDBJ databases">
        <title>Connecting structure to function with the recovery of over 1000 high-quality activated sludge metagenome-assembled genomes encoding full-length rRNA genes using long-read sequencing.</title>
        <authorList>
            <person name="Singleton C.M."/>
            <person name="Petriglieri F."/>
            <person name="Kristensen J.M."/>
            <person name="Kirkegaard R.H."/>
            <person name="Michaelsen T.Y."/>
            <person name="Andersen M.H."/>
            <person name="Karst S.M."/>
            <person name="Dueholm M.S."/>
            <person name="Nielsen P.H."/>
            <person name="Albertsen M."/>
        </authorList>
    </citation>
    <scope>NUCLEOTIDE SEQUENCE [LARGE SCALE GENOMIC DNA]</scope>
    <source>
        <strain evidence="2">OdNE_18-Q3-R46-58_MAXAC.008</strain>
    </source>
</reference>
<dbReference type="AlphaFoldDB" id="A0A936F4T1"/>
<proteinExistence type="predicted"/>
<dbReference type="EMBL" id="JADKCH010000030">
    <property type="protein sequence ID" value="MBK8573730.1"/>
    <property type="molecule type" value="Genomic_DNA"/>
</dbReference>
<organism evidence="2 3">
    <name type="scientific">Candidatus Geothrix odensensis</name>
    <dbReference type="NCBI Taxonomy" id="2954440"/>
    <lineage>
        <taxon>Bacteria</taxon>
        <taxon>Pseudomonadati</taxon>
        <taxon>Acidobacteriota</taxon>
        <taxon>Holophagae</taxon>
        <taxon>Holophagales</taxon>
        <taxon>Holophagaceae</taxon>
        <taxon>Geothrix</taxon>
    </lineage>
</organism>
<evidence type="ECO:0000313" key="3">
    <source>
        <dbReference type="Proteomes" id="UP000709959"/>
    </source>
</evidence>
<name>A0A936F4T1_9BACT</name>
<accession>A0A936F4T1</accession>
<comment type="caution">
    <text evidence="2">The sequence shown here is derived from an EMBL/GenBank/DDBJ whole genome shotgun (WGS) entry which is preliminary data.</text>
</comment>
<feature type="compositionally biased region" description="Low complexity" evidence="1">
    <location>
        <begin position="30"/>
        <end position="50"/>
    </location>
</feature>
<protein>
    <submittedName>
        <fullName evidence="2">Uncharacterized protein</fullName>
    </submittedName>
</protein>
<feature type="region of interest" description="Disordered" evidence="1">
    <location>
        <begin position="21"/>
        <end position="50"/>
    </location>
</feature>